<dbReference type="InterPro" id="IPR003767">
    <property type="entry name" value="Malate/L-lactate_DH-like"/>
</dbReference>
<dbReference type="InterPro" id="IPR043143">
    <property type="entry name" value="Mal/L-sulf/L-lact_DH-like_NADP"/>
</dbReference>
<dbReference type="InterPro" id="IPR036111">
    <property type="entry name" value="Mal/L-sulfo/L-lacto_DH-like_sf"/>
</dbReference>
<comment type="caution">
    <text evidence="3">The sequence shown here is derived from an EMBL/GenBank/DDBJ whole genome shotgun (WGS) entry which is preliminary data.</text>
</comment>
<dbReference type="OrthoDB" id="9769447at2"/>
<keyword evidence="2" id="KW-0560">Oxidoreductase</keyword>
<reference evidence="3 4" key="1">
    <citation type="submission" date="2019-03" db="EMBL/GenBank/DDBJ databases">
        <title>Genomic Encyclopedia of Type Strains, Phase IV (KMG-IV): sequencing the most valuable type-strain genomes for metagenomic binning, comparative biology and taxonomic classification.</title>
        <authorList>
            <person name="Goeker M."/>
        </authorList>
    </citation>
    <scope>NUCLEOTIDE SEQUENCE [LARGE SCALE GENOMIC DNA]</scope>
    <source>
        <strain evidence="3 4">DSM 29489</strain>
    </source>
</reference>
<dbReference type="PANTHER" id="PTHR11091">
    <property type="entry name" value="OXIDOREDUCTASE-RELATED"/>
    <property type="match status" value="1"/>
</dbReference>
<dbReference type="AlphaFoldDB" id="A0A4R3KGH6"/>
<keyword evidence="4" id="KW-1185">Reference proteome</keyword>
<dbReference type="SUPFAM" id="SSF89733">
    <property type="entry name" value="L-sulfolactate dehydrogenase-like"/>
    <property type="match status" value="1"/>
</dbReference>
<gene>
    <name evidence="3" type="ORF">EDD59_10276</name>
</gene>
<evidence type="ECO:0000313" key="4">
    <source>
        <dbReference type="Proteomes" id="UP000295726"/>
    </source>
</evidence>
<evidence type="ECO:0000313" key="3">
    <source>
        <dbReference type="EMBL" id="TCS82213.1"/>
    </source>
</evidence>
<sequence>MRKIKIQDLKDFCKAALVKEGLREDYAKICGEVLAETDALGTNSHGTKNLYGYIKKIRVGGIDIHAEPQIVKEGPGFAVMNAEKCIGMVPSVKAMEVACEKAKKTGLGLVTVKNSCHFGAAGYYANIAAHKGMIGLSMSNVDPNMTVPGAKGMLIGNNPFAYAAPANTTPTVFLDVAMSNVASLKVVQAKKDRKSIPDTWIVDKDGLPTADPSNYPDEGAMQPFARHKGYGFAVMVELLTGILSGGCTSIGGDIVSWCFEPEKPNNVCHAFMAVDAEQFLGEGVLAGRMEEMSRELRQAPKAKGSERIYTPGEIEWEKYKVAYEEGFTIPEDVLISLQELSADVKIPLKTY</sequence>
<evidence type="ECO:0000256" key="2">
    <source>
        <dbReference type="ARBA" id="ARBA00023002"/>
    </source>
</evidence>
<name>A0A4R3KGH6_9FIRM</name>
<dbReference type="RefSeq" id="WP_132378362.1">
    <property type="nucleotide sequence ID" value="NZ_SLZZ01000002.1"/>
</dbReference>
<evidence type="ECO:0000256" key="1">
    <source>
        <dbReference type="ARBA" id="ARBA00006056"/>
    </source>
</evidence>
<dbReference type="PANTHER" id="PTHR11091:SF0">
    <property type="entry name" value="MALATE DEHYDROGENASE"/>
    <property type="match status" value="1"/>
</dbReference>
<dbReference type="Proteomes" id="UP000295726">
    <property type="component" value="Unassembled WGS sequence"/>
</dbReference>
<dbReference type="InterPro" id="IPR043144">
    <property type="entry name" value="Mal/L-sulf/L-lact_DH-like_ah"/>
</dbReference>
<comment type="similarity">
    <text evidence="1">Belongs to the LDH2/MDH2 oxidoreductase family.</text>
</comment>
<organism evidence="3 4">
    <name type="scientific">Muricomes intestini</name>
    <dbReference type="NCBI Taxonomy" id="1796634"/>
    <lineage>
        <taxon>Bacteria</taxon>
        <taxon>Bacillati</taxon>
        <taxon>Bacillota</taxon>
        <taxon>Clostridia</taxon>
        <taxon>Lachnospirales</taxon>
        <taxon>Lachnospiraceae</taxon>
        <taxon>Muricomes</taxon>
    </lineage>
</organism>
<dbReference type="Gene3D" id="3.30.1370.60">
    <property type="entry name" value="Hypothetical oxidoreductase yiak, domain 2"/>
    <property type="match status" value="1"/>
</dbReference>
<accession>A0A4R3KGH6</accession>
<dbReference type="Pfam" id="PF02615">
    <property type="entry name" value="Ldh_2"/>
    <property type="match status" value="1"/>
</dbReference>
<dbReference type="GO" id="GO:0016491">
    <property type="term" value="F:oxidoreductase activity"/>
    <property type="evidence" value="ECO:0007669"/>
    <property type="project" value="UniProtKB-KW"/>
</dbReference>
<proteinExistence type="inferred from homology"/>
<protein>
    <submittedName>
        <fullName evidence="3">LDH2 family malate/lactate/ureidoglycolate dehydrogenase</fullName>
    </submittedName>
</protein>
<dbReference type="EMBL" id="SLZZ01000002">
    <property type="protein sequence ID" value="TCS82213.1"/>
    <property type="molecule type" value="Genomic_DNA"/>
</dbReference>
<dbReference type="Gene3D" id="1.10.1530.10">
    <property type="match status" value="1"/>
</dbReference>